<sequence>MQGQRRTNNGILHTIRAFEQLKCISNYSKLKSEIEKEIDVFNQKKLNDFYKEWNKININITQKNNEIKDCVNKGHVSVDLINLDNVKNFRERCLNPKASTCRNSSPSQVRKSPELKRSGAGDSCKPGKNCKEGIAQSKEERGKSQSRALEEGSKTIGTPRTDPKHERQSNPIGQEPVNAKIISQPRPSAAHSDSHAVAEVKDHEQRDNGDYTLSNREEAQAKPLPILEPSKEKTFETHPRDQQLQTATPVESDTGDSSQVKDLDENTPQSETPHDETDSANTIGQQSYVVTVAPRTDVDGQAVATNTHVPESVAEGVSLNQNHHQGDRISATTDDLRSASAGLDKRIDIHASSVTGNSESSPVETSCTEASSDQPSGSETPCSKRKDSELVTSTGYILDTLKDFFHAIPNKDHIIQASAPMGIVLLLGLLFKYTPLWRVLTKKNRKKGAVINEELNSVLQEPSIMDEERSIPFSYGAFEYSSFDQNSY</sequence>
<organism evidence="3 4">
    <name type="scientific">Plasmodium vivax</name>
    <name type="common">malaria parasite P. vivax</name>
    <dbReference type="NCBI Taxonomy" id="5855"/>
    <lineage>
        <taxon>Eukaryota</taxon>
        <taxon>Sar</taxon>
        <taxon>Alveolata</taxon>
        <taxon>Apicomplexa</taxon>
        <taxon>Aconoidasida</taxon>
        <taxon>Haemosporida</taxon>
        <taxon>Plasmodiidae</taxon>
        <taxon>Plasmodium</taxon>
        <taxon>Plasmodium (Plasmodium)</taxon>
    </lineage>
</organism>
<feature type="compositionally biased region" description="Basic and acidic residues" evidence="1">
    <location>
        <begin position="137"/>
        <end position="153"/>
    </location>
</feature>
<feature type="transmembrane region" description="Helical" evidence="2">
    <location>
        <begin position="417"/>
        <end position="437"/>
    </location>
</feature>
<evidence type="ECO:0000256" key="2">
    <source>
        <dbReference type="SAM" id="Phobius"/>
    </source>
</evidence>
<feature type="region of interest" description="Disordered" evidence="1">
    <location>
        <begin position="96"/>
        <end position="292"/>
    </location>
</feature>
<dbReference type="EMBL" id="FLYI01000332">
    <property type="protein sequence ID" value="SCA81998.1"/>
    <property type="molecule type" value="Genomic_DNA"/>
</dbReference>
<dbReference type="AlphaFoldDB" id="A0A1G4E4A7"/>
<feature type="compositionally biased region" description="Basic and acidic residues" evidence="1">
    <location>
        <begin position="229"/>
        <end position="241"/>
    </location>
</feature>
<name>A0A1G4E4A7_PLAVI</name>
<proteinExistence type="predicted"/>
<dbReference type="VEuPathDB" id="PlasmoDB:PVPAM_110062300"/>
<dbReference type="VEuPathDB" id="PlasmoDB:PVW1_140085000"/>
<dbReference type="VEuPathDB" id="PlasmoDB:PVP01_0003320"/>
<evidence type="ECO:0000256" key="1">
    <source>
        <dbReference type="SAM" id="MobiDB-lite"/>
    </source>
</evidence>
<reference evidence="3 4" key="1">
    <citation type="submission" date="2016-07" db="EMBL/GenBank/DDBJ databases">
        <authorList>
            <consortium name="Pathogen Informatics"/>
        </authorList>
    </citation>
    <scope>NUCLEOTIDE SEQUENCE [LARGE SCALE GENOMIC DNA]</scope>
</reference>
<keyword evidence="2" id="KW-1133">Transmembrane helix</keyword>
<keyword evidence="2" id="KW-0812">Transmembrane</keyword>
<feature type="compositionally biased region" description="Polar residues" evidence="1">
    <location>
        <begin position="242"/>
        <end position="258"/>
    </location>
</feature>
<feature type="compositionally biased region" description="Polar residues" evidence="1">
    <location>
        <begin position="352"/>
        <end position="381"/>
    </location>
</feature>
<protein>
    <submittedName>
        <fullName evidence="3">VIR protein</fullName>
    </submittedName>
</protein>
<feature type="region of interest" description="Disordered" evidence="1">
    <location>
        <begin position="350"/>
        <end position="386"/>
    </location>
</feature>
<dbReference type="Proteomes" id="UP000305196">
    <property type="component" value="Unassembled WGS sequence"/>
</dbReference>
<accession>A0A1G4E4A7</accession>
<feature type="compositionally biased region" description="Polar residues" evidence="1">
    <location>
        <begin position="279"/>
        <end position="289"/>
    </location>
</feature>
<evidence type="ECO:0000313" key="4">
    <source>
        <dbReference type="Proteomes" id="UP000305196"/>
    </source>
</evidence>
<feature type="compositionally biased region" description="Polar residues" evidence="1">
    <location>
        <begin position="97"/>
        <end position="110"/>
    </location>
</feature>
<dbReference type="VEuPathDB" id="PlasmoDB:PVX_103150"/>
<gene>
    <name evidence="3" type="ORF">PVC01_000089200</name>
</gene>
<feature type="compositionally biased region" description="Basic and acidic residues" evidence="1">
    <location>
        <begin position="192"/>
        <end position="220"/>
    </location>
</feature>
<keyword evidence="2" id="KW-0472">Membrane</keyword>
<evidence type="ECO:0000313" key="3">
    <source>
        <dbReference type="EMBL" id="SCA81998.1"/>
    </source>
</evidence>